<evidence type="ECO:0000259" key="2">
    <source>
        <dbReference type="Pfam" id="PF00156"/>
    </source>
</evidence>
<keyword evidence="4" id="KW-1185">Reference proteome</keyword>
<dbReference type="KEGG" id="msea:METESE_15000"/>
<accession>A0AA48GS24</accession>
<gene>
    <name evidence="3" type="ORF">METESE_15000</name>
</gene>
<evidence type="ECO:0000313" key="3">
    <source>
        <dbReference type="EMBL" id="BDU76542.1"/>
    </source>
</evidence>
<dbReference type="InterPro" id="IPR051910">
    <property type="entry name" value="ComF/GntX_DNA_util-trans"/>
</dbReference>
<dbReference type="AlphaFoldDB" id="A0AA48GS24"/>
<dbReference type="PANTHER" id="PTHR47505">
    <property type="entry name" value="DNA UTILIZATION PROTEIN YHGH"/>
    <property type="match status" value="1"/>
</dbReference>
<protein>
    <submittedName>
        <fullName evidence="3">Amidophosphoribosyltransferase</fullName>
    </submittedName>
</protein>
<dbReference type="InterPro" id="IPR000836">
    <property type="entry name" value="PRTase_dom"/>
</dbReference>
<dbReference type="CDD" id="cd06223">
    <property type="entry name" value="PRTases_typeI"/>
    <property type="match status" value="1"/>
</dbReference>
<evidence type="ECO:0000313" key="4">
    <source>
        <dbReference type="Proteomes" id="UP001228113"/>
    </source>
</evidence>
<reference evidence="3" key="1">
    <citation type="journal article" date="2023" name="Int. J. Syst. Evol. Microbiol.">
        <title>Mesoterricola silvestris gen. nov., sp. nov., Mesoterricola sediminis sp. nov., Geothrix oryzae sp. nov., Geothrix edaphica sp. nov., Geothrix rubra sp. nov., and Geothrix limicola sp. nov., six novel members of Acidobacteriota isolated from soils.</title>
        <authorList>
            <person name="Itoh H."/>
            <person name="Sugisawa Y."/>
            <person name="Mise K."/>
            <person name="Xu Z."/>
            <person name="Kuniyasu M."/>
            <person name="Ushijima N."/>
            <person name="Kawano K."/>
            <person name="Kobayashi E."/>
            <person name="Shiratori Y."/>
            <person name="Masuda Y."/>
            <person name="Senoo K."/>
        </authorList>
    </citation>
    <scope>NUCLEOTIDE SEQUENCE</scope>
    <source>
        <strain evidence="3">W786</strain>
    </source>
</reference>
<proteinExistence type="inferred from homology"/>
<dbReference type="Gene3D" id="3.40.50.2020">
    <property type="match status" value="1"/>
</dbReference>
<dbReference type="PANTHER" id="PTHR47505:SF1">
    <property type="entry name" value="DNA UTILIZATION PROTEIN YHGH"/>
    <property type="match status" value="1"/>
</dbReference>
<feature type="domain" description="Phosphoribosyltransferase" evidence="2">
    <location>
        <begin position="181"/>
        <end position="230"/>
    </location>
</feature>
<dbReference type="Proteomes" id="UP001228113">
    <property type="component" value="Chromosome"/>
</dbReference>
<comment type="similarity">
    <text evidence="1">Belongs to the ComF/GntX family.</text>
</comment>
<dbReference type="InterPro" id="IPR029057">
    <property type="entry name" value="PRTase-like"/>
</dbReference>
<organism evidence="3 4">
    <name type="scientific">Mesoterricola sediminis</name>
    <dbReference type="NCBI Taxonomy" id="2927980"/>
    <lineage>
        <taxon>Bacteria</taxon>
        <taxon>Pseudomonadati</taxon>
        <taxon>Acidobacteriota</taxon>
        <taxon>Holophagae</taxon>
        <taxon>Holophagales</taxon>
        <taxon>Holophagaceae</taxon>
        <taxon>Mesoterricola</taxon>
    </lineage>
</organism>
<dbReference type="SUPFAM" id="SSF53271">
    <property type="entry name" value="PRTase-like"/>
    <property type="match status" value="1"/>
</dbReference>
<sequence>MGDTTAPSVPAEGLPCRGCLGRIGPGAQAGLCGRCWSLLTPLSEIRCPRCALDHGWGGPCADPGPWRRGDAFWDYHGGLGALLVPGIKRGEGGWRRALLARAGRMPLPPWAAEADWVCASPTGRLRRLLRGFDLAEEAGALVASRLGRPFRALLRKPWFAPRQAALTEGERRRSKVPVTLADPAGVAGAFVLLVDDVWTTGATLRRCAGALAAAGAREVAVLALFRAGRKGGSRAGGGVS</sequence>
<evidence type="ECO:0000256" key="1">
    <source>
        <dbReference type="ARBA" id="ARBA00008007"/>
    </source>
</evidence>
<name>A0AA48GS24_9BACT</name>
<dbReference type="Pfam" id="PF00156">
    <property type="entry name" value="Pribosyltran"/>
    <property type="match status" value="1"/>
</dbReference>
<dbReference type="EMBL" id="AP027081">
    <property type="protein sequence ID" value="BDU76542.1"/>
    <property type="molecule type" value="Genomic_DNA"/>
</dbReference>